<dbReference type="AlphaFoldDB" id="A0A9Q0VM83"/>
<accession>A0A9Q0VM83</accession>
<sequence length="98" mass="10993">MPNLVQTEIRIVPQKVFELDRVKIGVGGGTLLSFLRTQLGFEVFGVEMDGEVLRVARQYFGLEDCEIHVSVGNAIEYVEKLAGRNKVLVSSEDNDVFY</sequence>
<dbReference type="SUPFAM" id="SSF53335">
    <property type="entry name" value="S-adenosyl-L-methionine-dependent methyltransferases"/>
    <property type="match status" value="1"/>
</dbReference>
<organism evidence="1 2">
    <name type="scientific">Salix viminalis</name>
    <name type="common">Common osier</name>
    <name type="synonym">Basket willow</name>
    <dbReference type="NCBI Taxonomy" id="40686"/>
    <lineage>
        <taxon>Eukaryota</taxon>
        <taxon>Viridiplantae</taxon>
        <taxon>Streptophyta</taxon>
        <taxon>Embryophyta</taxon>
        <taxon>Tracheophyta</taxon>
        <taxon>Spermatophyta</taxon>
        <taxon>Magnoliopsida</taxon>
        <taxon>eudicotyledons</taxon>
        <taxon>Gunneridae</taxon>
        <taxon>Pentapetalae</taxon>
        <taxon>rosids</taxon>
        <taxon>fabids</taxon>
        <taxon>Malpighiales</taxon>
        <taxon>Salicaceae</taxon>
        <taxon>Saliceae</taxon>
        <taxon>Salix</taxon>
    </lineage>
</organism>
<dbReference type="Proteomes" id="UP001151529">
    <property type="component" value="Chromosome 16"/>
</dbReference>
<protein>
    <recommendedName>
        <fullName evidence="3">Methyltransferase type 11 domain-containing protein</fullName>
    </recommendedName>
</protein>
<gene>
    <name evidence="1" type="ORF">OIU85_001720</name>
</gene>
<evidence type="ECO:0000313" key="2">
    <source>
        <dbReference type="Proteomes" id="UP001151529"/>
    </source>
</evidence>
<keyword evidence="2" id="KW-1185">Reference proteome</keyword>
<evidence type="ECO:0000313" key="1">
    <source>
        <dbReference type="EMBL" id="KAJ6751224.1"/>
    </source>
</evidence>
<name>A0A9Q0VM83_SALVM</name>
<dbReference type="OrthoDB" id="411785at2759"/>
<dbReference type="InterPro" id="IPR029063">
    <property type="entry name" value="SAM-dependent_MTases_sf"/>
</dbReference>
<dbReference type="Gene3D" id="3.40.50.150">
    <property type="entry name" value="Vaccinia Virus protein VP39"/>
    <property type="match status" value="1"/>
</dbReference>
<dbReference type="EMBL" id="JAPFFL010000001">
    <property type="protein sequence ID" value="KAJ6751224.1"/>
    <property type="molecule type" value="Genomic_DNA"/>
</dbReference>
<evidence type="ECO:0008006" key="3">
    <source>
        <dbReference type="Google" id="ProtNLM"/>
    </source>
</evidence>
<reference evidence="1" key="2">
    <citation type="journal article" date="2023" name="Int. J. Mol. Sci.">
        <title>De Novo Assembly and Annotation of 11 Diverse Shrub Willow (Salix) Genomes Reveals Novel Gene Organization in Sex-Linked Regions.</title>
        <authorList>
            <person name="Hyden B."/>
            <person name="Feng K."/>
            <person name="Yates T.B."/>
            <person name="Jawdy S."/>
            <person name="Cereghino C."/>
            <person name="Smart L.B."/>
            <person name="Muchero W."/>
        </authorList>
    </citation>
    <scope>NUCLEOTIDE SEQUENCE [LARGE SCALE GENOMIC DNA]</scope>
    <source>
        <tissue evidence="1">Shoot tip</tissue>
    </source>
</reference>
<reference evidence="1" key="1">
    <citation type="submission" date="2022-11" db="EMBL/GenBank/DDBJ databases">
        <authorList>
            <person name="Hyden B.L."/>
            <person name="Feng K."/>
            <person name="Yates T."/>
            <person name="Jawdy S."/>
            <person name="Smart L.B."/>
            <person name="Muchero W."/>
        </authorList>
    </citation>
    <scope>NUCLEOTIDE SEQUENCE</scope>
    <source>
        <tissue evidence="1">Shoot tip</tissue>
    </source>
</reference>
<proteinExistence type="predicted"/>
<comment type="caution">
    <text evidence="1">The sequence shown here is derived from an EMBL/GenBank/DDBJ whole genome shotgun (WGS) entry which is preliminary data.</text>
</comment>